<feature type="compositionally biased region" description="Polar residues" evidence="8">
    <location>
        <begin position="115"/>
        <end position="145"/>
    </location>
</feature>
<keyword evidence="3" id="KW-0805">Transcription regulation</keyword>
<keyword evidence="5" id="KW-0804">Transcription</keyword>
<feature type="region of interest" description="Disordered" evidence="8">
    <location>
        <begin position="96"/>
        <end position="155"/>
    </location>
</feature>
<dbReference type="GO" id="GO:0005634">
    <property type="term" value="C:nucleus"/>
    <property type="evidence" value="ECO:0007669"/>
    <property type="project" value="UniProtKB-SubCell"/>
</dbReference>
<keyword evidence="6" id="KW-0539">Nucleus</keyword>
<feature type="compositionally biased region" description="Low complexity" evidence="8">
    <location>
        <begin position="437"/>
        <end position="450"/>
    </location>
</feature>
<dbReference type="Gene3D" id="1.20.5.170">
    <property type="match status" value="1"/>
</dbReference>
<dbReference type="InterPro" id="IPR004827">
    <property type="entry name" value="bZIP"/>
</dbReference>
<comment type="caution">
    <text evidence="10">The sequence shown here is derived from an EMBL/GenBank/DDBJ whole genome shotgun (WGS) entry which is preliminary data.</text>
</comment>
<gene>
    <name evidence="10" type="ORF">BXZ70DRAFT_738829</name>
</gene>
<evidence type="ECO:0000256" key="6">
    <source>
        <dbReference type="ARBA" id="ARBA00023242"/>
    </source>
</evidence>
<dbReference type="PANTHER" id="PTHR47416:SF8">
    <property type="entry name" value="BASIC-LEUCINE ZIPPER TRANSCRIPTION FACTOR E-RELATED"/>
    <property type="match status" value="1"/>
</dbReference>
<evidence type="ECO:0000256" key="8">
    <source>
        <dbReference type="SAM" id="MobiDB-lite"/>
    </source>
</evidence>
<evidence type="ECO:0000256" key="5">
    <source>
        <dbReference type="ARBA" id="ARBA00023163"/>
    </source>
</evidence>
<proteinExistence type="inferred from homology"/>
<dbReference type="Proteomes" id="UP000813824">
    <property type="component" value="Unassembled WGS sequence"/>
</dbReference>
<evidence type="ECO:0000256" key="4">
    <source>
        <dbReference type="ARBA" id="ARBA00023125"/>
    </source>
</evidence>
<feature type="compositionally biased region" description="Low complexity" evidence="8">
    <location>
        <begin position="408"/>
        <end position="423"/>
    </location>
</feature>
<feature type="domain" description="BZIP" evidence="9">
    <location>
        <begin position="157"/>
        <end position="199"/>
    </location>
</feature>
<organism evidence="10 11">
    <name type="scientific">Cristinia sonorae</name>
    <dbReference type="NCBI Taxonomy" id="1940300"/>
    <lineage>
        <taxon>Eukaryota</taxon>
        <taxon>Fungi</taxon>
        <taxon>Dikarya</taxon>
        <taxon>Basidiomycota</taxon>
        <taxon>Agaricomycotina</taxon>
        <taxon>Agaricomycetes</taxon>
        <taxon>Agaricomycetidae</taxon>
        <taxon>Agaricales</taxon>
        <taxon>Pleurotineae</taxon>
        <taxon>Stephanosporaceae</taxon>
        <taxon>Cristinia</taxon>
    </lineage>
</organism>
<dbReference type="InterPro" id="IPR046347">
    <property type="entry name" value="bZIP_sf"/>
</dbReference>
<dbReference type="PANTHER" id="PTHR47416">
    <property type="entry name" value="BASIC-LEUCINE ZIPPER TRANSCRIPTION FACTOR F-RELATED"/>
    <property type="match status" value="1"/>
</dbReference>
<dbReference type="PROSITE" id="PS50217">
    <property type="entry name" value="BZIP"/>
    <property type="match status" value="1"/>
</dbReference>
<dbReference type="GO" id="GO:0003700">
    <property type="term" value="F:DNA-binding transcription factor activity"/>
    <property type="evidence" value="ECO:0007669"/>
    <property type="project" value="InterPro"/>
</dbReference>
<dbReference type="GO" id="GO:0003677">
    <property type="term" value="F:DNA binding"/>
    <property type="evidence" value="ECO:0007669"/>
    <property type="project" value="UniProtKB-KW"/>
</dbReference>
<evidence type="ECO:0000256" key="1">
    <source>
        <dbReference type="ARBA" id="ARBA00004123"/>
    </source>
</evidence>
<sequence>MQVPSLNMNNLIASDAPLLSPTSDSWDHAILPPAAPLDSFAVNFSHYALSSPTHSAGVHSPMPAARMLKSAGRLSPDGSDSEQSLCIPTHQVFDFPPSPPALSDAESHSMRDSISVHSDSGSVVPSKRAASTQPSASKKTRTAVSTKDFVPPDVSGLSKREARLVKNRAAAFLSRQRKREEFETMEIRVAELEEENARLLALANGNGSGKQQQQQDEPAEDLISEVEQLRRQLAAAEERERALNDQLSRNAVAQPQPVKMETCEPELPSRAASVQPQKSGASLGLMVLLCALPSLLSVSTHSALPTTFSFPLSGSSSLPPASSAFDVNSFMPGDYDWGFSTESSIMDLDVDDHGRISPLSAAPSAKKLEFVDMDSEALGLSGLDISFDAMASEDGKIRVRIHPPPATPISVTAAPSPSSSGSVDSDEPSAWGGSDFSGPTSSPDSHMSSSVGTPNAVDEDPLGPFLGMGALDKGDMDFLSHLSGSPDLSSDASSTGGLTYPSDSTFDFTGFGSDAFSSGSASAGRRRVRIALKSFPGQGHEGGEWEVQVC</sequence>
<evidence type="ECO:0000313" key="11">
    <source>
        <dbReference type="Proteomes" id="UP000813824"/>
    </source>
</evidence>
<dbReference type="OrthoDB" id="674948at2759"/>
<dbReference type="SMART" id="SM00338">
    <property type="entry name" value="BRLZ"/>
    <property type="match status" value="1"/>
</dbReference>
<comment type="similarity">
    <text evidence="2">Belongs to the bZIP family.</text>
</comment>
<evidence type="ECO:0000313" key="10">
    <source>
        <dbReference type="EMBL" id="KAH8103555.1"/>
    </source>
</evidence>
<reference evidence="10" key="1">
    <citation type="journal article" date="2021" name="New Phytol.">
        <title>Evolutionary innovations through gain and loss of genes in the ectomycorrhizal Boletales.</title>
        <authorList>
            <person name="Wu G."/>
            <person name="Miyauchi S."/>
            <person name="Morin E."/>
            <person name="Kuo A."/>
            <person name="Drula E."/>
            <person name="Varga T."/>
            <person name="Kohler A."/>
            <person name="Feng B."/>
            <person name="Cao Y."/>
            <person name="Lipzen A."/>
            <person name="Daum C."/>
            <person name="Hundley H."/>
            <person name="Pangilinan J."/>
            <person name="Johnson J."/>
            <person name="Barry K."/>
            <person name="LaButti K."/>
            <person name="Ng V."/>
            <person name="Ahrendt S."/>
            <person name="Min B."/>
            <person name="Choi I.G."/>
            <person name="Park H."/>
            <person name="Plett J.M."/>
            <person name="Magnuson J."/>
            <person name="Spatafora J.W."/>
            <person name="Nagy L.G."/>
            <person name="Henrissat B."/>
            <person name="Grigoriev I.V."/>
            <person name="Yang Z.L."/>
            <person name="Xu J."/>
            <person name="Martin F.M."/>
        </authorList>
    </citation>
    <scope>NUCLEOTIDE SEQUENCE</scope>
    <source>
        <strain evidence="10">KKN 215</strain>
    </source>
</reference>
<evidence type="ECO:0000256" key="7">
    <source>
        <dbReference type="SAM" id="Coils"/>
    </source>
</evidence>
<dbReference type="Pfam" id="PF00170">
    <property type="entry name" value="bZIP_1"/>
    <property type="match status" value="1"/>
</dbReference>
<keyword evidence="11" id="KW-1185">Reference proteome</keyword>
<evidence type="ECO:0000256" key="3">
    <source>
        <dbReference type="ARBA" id="ARBA00023015"/>
    </source>
</evidence>
<feature type="coiled-coil region" evidence="7">
    <location>
        <begin position="175"/>
        <end position="246"/>
    </location>
</feature>
<name>A0A8K0USY7_9AGAR</name>
<dbReference type="CDD" id="cd14812">
    <property type="entry name" value="bZIP_u3"/>
    <property type="match status" value="1"/>
</dbReference>
<evidence type="ECO:0000259" key="9">
    <source>
        <dbReference type="PROSITE" id="PS50217"/>
    </source>
</evidence>
<keyword evidence="7" id="KW-0175">Coiled coil</keyword>
<protein>
    <recommendedName>
        <fullName evidence="9">BZIP domain-containing protein</fullName>
    </recommendedName>
</protein>
<evidence type="ECO:0000256" key="2">
    <source>
        <dbReference type="ARBA" id="ARBA00007163"/>
    </source>
</evidence>
<dbReference type="EMBL" id="JAEVFJ010000007">
    <property type="protein sequence ID" value="KAH8103555.1"/>
    <property type="molecule type" value="Genomic_DNA"/>
</dbReference>
<dbReference type="AlphaFoldDB" id="A0A8K0USY7"/>
<keyword evidence="4" id="KW-0238">DNA-binding</keyword>
<accession>A0A8K0USY7</accession>
<comment type="subcellular location">
    <subcellularLocation>
        <location evidence="1">Nucleus</location>
    </subcellularLocation>
</comment>
<dbReference type="SUPFAM" id="SSF57959">
    <property type="entry name" value="Leucine zipper domain"/>
    <property type="match status" value="1"/>
</dbReference>
<feature type="region of interest" description="Disordered" evidence="8">
    <location>
        <begin position="400"/>
        <end position="467"/>
    </location>
</feature>